<evidence type="ECO:0000313" key="2">
    <source>
        <dbReference type="Proteomes" id="UP000078546"/>
    </source>
</evidence>
<gene>
    <name evidence="1" type="ORF">POVCU1_031660</name>
</gene>
<organism evidence="1 2">
    <name type="scientific">Plasmodium ovale curtisi</name>
    <dbReference type="NCBI Taxonomy" id="864141"/>
    <lineage>
        <taxon>Eukaryota</taxon>
        <taxon>Sar</taxon>
        <taxon>Alveolata</taxon>
        <taxon>Apicomplexa</taxon>
        <taxon>Aconoidasida</taxon>
        <taxon>Haemosporida</taxon>
        <taxon>Plasmodiidae</taxon>
        <taxon>Plasmodium</taxon>
        <taxon>Plasmodium (Plasmodium)</taxon>
    </lineage>
</organism>
<proteinExistence type="predicted"/>
<evidence type="ECO:0000313" key="1">
    <source>
        <dbReference type="EMBL" id="SBS96256.1"/>
    </source>
</evidence>
<dbReference type="EMBL" id="FLQV01000583">
    <property type="protein sequence ID" value="SBS96256.1"/>
    <property type="molecule type" value="Genomic_DNA"/>
</dbReference>
<sequence length="285" mass="32544">MMICEKGENVLRSVPRFRGDGITYWHLLRGASVDVSPFAVDTEVPYVCFASFLAAHEKSRALRSAKEESPSRTLLCLLVNLSSVAGLTFTCKYALTSGWLFWCSTKRRPPRMCMCTHFYIPFCETHLTGKNYKYELILLLQAIGKTKIATPYSMSMTSLVALLQFDFVNIPTLRLHPLNVRPFSLSLFISPTFILPIFNLPLLTLPKYRFIVFPSHAFRVYINVTETRRYPYIRSTVLHSVSSLQRNNFNPITRSYVLQNNTYLSENGEASHFLMRIRSVGSPSG</sequence>
<dbReference type="AlphaFoldDB" id="A0A1A8WWI9"/>
<dbReference type="Proteomes" id="UP000078546">
    <property type="component" value="Unassembled WGS sequence"/>
</dbReference>
<protein>
    <submittedName>
        <fullName evidence="1">Uncharacterized protein</fullName>
    </submittedName>
</protein>
<reference evidence="2" key="1">
    <citation type="submission" date="2016-05" db="EMBL/GenBank/DDBJ databases">
        <authorList>
            <person name="Naeem Raeece"/>
        </authorList>
    </citation>
    <scope>NUCLEOTIDE SEQUENCE [LARGE SCALE GENOMIC DNA]</scope>
</reference>
<name>A0A1A8WWI9_PLAOA</name>
<accession>A0A1A8WWI9</accession>